<dbReference type="EMBL" id="JH687797">
    <property type="protein sequence ID" value="EJD40955.1"/>
    <property type="molecule type" value="Genomic_DNA"/>
</dbReference>
<protein>
    <submittedName>
        <fullName evidence="2">Uncharacterized protein</fullName>
    </submittedName>
</protein>
<dbReference type="AlphaFoldDB" id="J0LJY9"/>
<keyword evidence="1" id="KW-1133">Transmembrane helix</keyword>
<dbReference type="Proteomes" id="UP000006514">
    <property type="component" value="Unassembled WGS sequence"/>
</dbReference>
<gene>
    <name evidence="2" type="ORF">AURDEDRAFT_115668</name>
</gene>
<evidence type="ECO:0000256" key="1">
    <source>
        <dbReference type="SAM" id="Phobius"/>
    </source>
</evidence>
<accession>J0LJY9</accession>
<name>J0LJY9_AURST</name>
<proteinExistence type="predicted"/>
<reference evidence="3" key="1">
    <citation type="journal article" date="2012" name="Science">
        <title>The Paleozoic origin of enzymatic lignin decomposition reconstructed from 31 fungal genomes.</title>
        <authorList>
            <person name="Floudas D."/>
            <person name="Binder M."/>
            <person name="Riley R."/>
            <person name="Barry K."/>
            <person name="Blanchette R.A."/>
            <person name="Henrissat B."/>
            <person name="Martinez A.T."/>
            <person name="Otillar R."/>
            <person name="Spatafora J.W."/>
            <person name="Yadav J.S."/>
            <person name="Aerts A."/>
            <person name="Benoit I."/>
            <person name="Boyd A."/>
            <person name="Carlson A."/>
            <person name="Copeland A."/>
            <person name="Coutinho P.M."/>
            <person name="de Vries R.P."/>
            <person name="Ferreira P."/>
            <person name="Findley K."/>
            <person name="Foster B."/>
            <person name="Gaskell J."/>
            <person name="Glotzer D."/>
            <person name="Gorecki P."/>
            <person name="Heitman J."/>
            <person name="Hesse C."/>
            <person name="Hori C."/>
            <person name="Igarashi K."/>
            <person name="Jurgens J.A."/>
            <person name="Kallen N."/>
            <person name="Kersten P."/>
            <person name="Kohler A."/>
            <person name="Kuees U."/>
            <person name="Kumar T.K.A."/>
            <person name="Kuo A."/>
            <person name="LaButti K."/>
            <person name="Larrondo L.F."/>
            <person name="Lindquist E."/>
            <person name="Ling A."/>
            <person name="Lombard V."/>
            <person name="Lucas S."/>
            <person name="Lundell T."/>
            <person name="Martin R."/>
            <person name="McLaughlin D.J."/>
            <person name="Morgenstern I."/>
            <person name="Morin E."/>
            <person name="Murat C."/>
            <person name="Nagy L.G."/>
            <person name="Nolan M."/>
            <person name="Ohm R.A."/>
            <person name="Patyshakuliyeva A."/>
            <person name="Rokas A."/>
            <person name="Ruiz-Duenas F.J."/>
            <person name="Sabat G."/>
            <person name="Salamov A."/>
            <person name="Samejima M."/>
            <person name="Schmutz J."/>
            <person name="Slot J.C."/>
            <person name="St John F."/>
            <person name="Stenlid J."/>
            <person name="Sun H."/>
            <person name="Sun S."/>
            <person name="Syed K."/>
            <person name="Tsang A."/>
            <person name="Wiebenga A."/>
            <person name="Young D."/>
            <person name="Pisabarro A."/>
            <person name="Eastwood D.C."/>
            <person name="Martin F."/>
            <person name="Cullen D."/>
            <person name="Grigoriev I.V."/>
            <person name="Hibbett D.S."/>
        </authorList>
    </citation>
    <scope>NUCLEOTIDE SEQUENCE [LARGE SCALE GENOMIC DNA]</scope>
    <source>
        <strain evidence="3">TFB10046</strain>
    </source>
</reference>
<keyword evidence="3" id="KW-1185">Reference proteome</keyword>
<sequence>MALVTLVDRGLTRAEDRTWAARLRQATSLAHRISSALALRVNRRMRVLPSASSHWSRSSFDARSLGQARRYVAHGLPEHVDAFARWARGDFDAIRRHSAAQAWFVVAYDCARLALATYVVALSTKAFLVLLFGAVDGRPYCVSVGFATCAEALSARMGSGIYPAYVAFIVGVIVVRTLVPAALVGASYLPGLVCSLLLLIGTLLYALLLVLGAVLLVPVWFLVGLFRNSRRVGPQS</sequence>
<evidence type="ECO:0000313" key="2">
    <source>
        <dbReference type="EMBL" id="EJD40955.1"/>
    </source>
</evidence>
<organism evidence="2 3">
    <name type="scientific">Auricularia subglabra (strain TFB-10046 / SS5)</name>
    <name type="common">White-rot fungus</name>
    <name type="synonym">Auricularia delicata (strain TFB10046)</name>
    <dbReference type="NCBI Taxonomy" id="717982"/>
    <lineage>
        <taxon>Eukaryota</taxon>
        <taxon>Fungi</taxon>
        <taxon>Dikarya</taxon>
        <taxon>Basidiomycota</taxon>
        <taxon>Agaricomycotina</taxon>
        <taxon>Agaricomycetes</taxon>
        <taxon>Auriculariales</taxon>
        <taxon>Auriculariaceae</taxon>
        <taxon>Auricularia</taxon>
    </lineage>
</organism>
<feature type="transmembrane region" description="Helical" evidence="1">
    <location>
        <begin position="195"/>
        <end position="223"/>
    </location>
</feature>
<dbReference type="InParanoid" id="J0LJY9"/>
<dbReference type="KEGG" id="adl:AURDEDRAFT_115668"/>
<keyword evidence="1" id="KW-0472">Membrane</keyword>
<evidence type="ECO:0000313" key="3">
    <source>
        <dbReference type="Proteomes" id="UP000006514"/>
    </source>
</evidence>
<keyword evidence="1" id="KW-0812">Transmembrane</keyword>